<evidence type="ECO:0000256" key="15">
    <source>
        <dbReference type="ARBA" id="ARBA00023157"/>
    </source>
</evidence>
<reference evidence="25" key="1">
    <citation type="submission" date="2019-03" db="EMBL/GenBank/DDBJ databases">
        <title>Improved annotation for the trematode Fasciola hepatica.</title>
        <authorList>
            <person name="Choi Y.-J."/>
            <person name="Martin J."/>
            <person name="Mitreva M."/>
        </authorList>
    </citation>
    <scope>NUCLEOTIDE SEQUENCE [LARGE SCALE GENOMIC DNA]</scope>
</reference>
<dbReference type="EMBL" id="JXXN02006720">
    <property type="protein sequence ID" value="THD19323.1"/>
    <property type="molecule type" value="Genomic_DNA"/>
</dbReference>
<feature type="disulfide bond" evidence="24">
    <location>
        <begin position="136"/>
        <end position="146"/>
    </location>
</feature>
<keyword evidence="16" id="KW-0325">Glycoprotein</keyword>
<evidence type="ECO:0000256" key="10">
    <source>
        <dbReference type="ARBA" id="ARBA00022723"/>
    </source>
</evidence>
<dbReference type="Gene3D" id="3.90.550.10">
    <property type="entry name" value="Spore Coat Polysaccharide Biosynthesis Protein SpsA, Chain A"/>
    <property type="match status" value="1"/>
</dbReference>
<feature type="disulfide bond" evidence="24">
    <location>
        <begin position="91"/>
        <end position="114"/>
    </location>
</feature>
<dbReference type="GO" id="GO:0008455">
    <property type="term" value="F:alpha-1,6-mannosylglycoprotein 2-beta-N-acetylglucosaminyltransferase activity"/>
    <property type="evidence" value="ECO:0007669"/>
    <property type="project" value="UniProtKB-EC"/>
</dbReference>
<dbReference type="GO" id="GO:0000139">
    <property type="term" value="C:Golgi membrane"/>
    <property type="evidence" value="ECO:0007669"/>
    <property type="project" value="UniProtKB-SubCell"/>
</dbReference>
<evidence type="ECO:0000313" key="26">
    <source>
        <dbReference type="Proteomes" id="UP000230066"/>
    </source>
</evidence>
<dbReference type="PANTHER" id="PTHR12871:SF0">
    <property type="entry name" value="ALPHA-1,6-MANNOSYL-GLYCOPROTEIN 2-BETA-N-ACETYLGLUCOSAMINYLTRANSFERASE"/>
    <property type="match status" value="1"/>
</dbReference>
<evidence type="ECO:0000256" key="3">
    <source>
        <dbReference type="ARBA" id="ARBA00004922"/>
    </source>
</evidence>
<keyword evidence="13" id="KW-0333">Golgi apparatus</keyword>
<keyword evidence="12" id="KW-1133">Transmembrane helix</keyword>
<evidence type="ECO:0000256" key="2">
    <source>
        <dbReference type="ARBA" id="ARBA00004323"/>
    </source>
</evidence>
<keyword evidence="11" id="KW-0735">Signal-anchor</keyword>
<dbReference type="GO" id="GO:0005795">
    <property type="term" value="C:Golgi stack"/>
    <property type="evidence" value="ECO:0007669"/>
    <property type="project" value="InterPro"/>
</dbReference>
<evidence type="ECO:0000256" key="13">
    <source>
        <dbReference type="ARBA" id="ARBA00023034"/>
    </source>
</evidence>
<evidence type="ECO:0000256" key="4">
    <source>
        <dbReference type="ARBA" id="ARBA00011011"/>
    </source>
</evidence>
<comment type="cofactor">
    <cofactor evidence="1 23">
        <name>Mn(2+)</name>
        <dbReference type="ChEBI" id="CHEBI:29035"/>
    </cofactor>
</comment>
<keyword evidence="15 24" id="KW-1015">Disulfide bond</keyword>
<evidence type="ECO:0000256" key="23">
    <source>
        <dbReference type="PIRSR" id="PIRSR607754-2"/>
    </source>
</evidence>
<comment type="caution">
    <text evidence="25">The sequence shown here is derived from an EMBL/GenBank/DDBJ whole genome shotgun (WGS) entry which is preliminary data.</text>
</comment>
<dbReference type="UniPathway" id="UPA00378"/>
<dbReference type="Pfam" id="PF05060">
    <property type="entry name" value="MGAT2"/>
    <property type="match status" value="1"/>
</dbReference>
<comment type="catalytic activity">
    <reaction evidence="22">
        <text>an N(4)-{beta-D-GlcNAc-(1-&gt;2)-alpha-D-Man-(1-&gt;3)-[alpha-D-Man-(1-&gt;6)]-beta-D-Man-(1-&gt;4)-beta-D-GlcNAc-(1-&gt;4)-beta-D-GlcNAc}-L-asparaginyl-[protein] + UDP-N-acetyl-alpha-D-glucosamine = N(4)-{beta-D-GlcNAc-(1-&gt;2)-alpha-D-Man-(1-&gt;3)-[beta-D-GlcNAc-(1-&gt;2)-alpha-D-Man-(1-&gt;6)]-beta-D-Man-(1-&gt;4)-beta-D-GlcNAc-(1-&gt;4)-beta-D-GlcNAc}-L-asparaginyl-[protein] + UDP + H(+)</text>
        <dbReference type="Rhea" id="RHEA:12941"/>
        <dbReference type="Rhea" id="RHEA-COMP:13526"/>
        <dbReference type="Rhea" id="RHEA-COMP:14369"/>
        <dbReference type="ChEBI" id="CHEBI:15378"/>
        <dbReference type="ChEBI" id="CHEBI:57705"/>
        <dbReference type="ChEBI" id="CHEBI:58223"/>
        <dbReference type="ChEBI" id="CHEBI:60615"/>
        <dbReference type="ChEBI" id="CHEBI:60651"/>
        <dbReference type="EC" id="2.4.1.143"/>
    </reaction>
</comment>
<feature type="binding site" evidence="23">
    <location>
        <position position="132"/>
    </location>
    <ligand>
        <name>Mn(2+)</name>
        <dbReference type="ChEBI" id="CHEBI:29035"/>
    </ligand>
</feature>
<evidence type="ECO:0000256" key="19">
    <source>
        <dbReference type="ARBA" id="ARBA00031203"/>
    </source>
</evidence>
<evidence type="ECO:0000256" key="5">
    <source>
        <dbReference type="ARBA" id="ARBA00012613"/>
    </source>
</evidence>
<dbReference type="AlphaFoldDB" id="A0A4E0QWD8"/>
<keyword evidence="17 23" id="KW-0464">Manganese</keyword>
<dbReference type="GO" id="GO:0006487">
    <property type="term" value="P:protein N-linked glycosylation"/>
    <property type="evidence" value="ECO:0007669"/>
    <property type="project" value="TreeGrafter"/>
</dbReference>
<dbReference type="GO" id="GO:0046872">
    <property type="term" value="F:metal ion binding"/>
    <property type="evidence" value="ECO:0007669"/>
    <property type="project" value="UniProtKB-KW"/>
</dbReference>
<name>A0A4E0QWD8_FASHE</name>
<evidence type="ECO:0000313" key="25">
    <source>
        <dbReference type="EMBL" id="THD19323.1"/>
    </source>
</evidence>
<evidence type="ECO:0000256" key="11">
    <source>
        <dbReference type="ARBA" id="ARBA00022968"/>
    </source>
</evidence>
<comment type="pathway">
    <text evidence="3">Protein modification; protein glycosylation.</text>
</comment>
<comment type="similarity">
    <text evidence="4">Belongs to the glycosyltransferase 16 (GT16) protein family.</text>
</comment>
<evidence type="ECO:0000256" key="12">
    <source>
        <dbReference type="ARBA" id="ARBA00022989"/>
    </source>
</evidence>
<keyword evidence="8" id="KW-0808">Transferase</keyword>
<dbReference type="InterPro" id="IPR029044">
    <property type="entry name" value="Nucleotide-diphossugar_trans"/>
</dbReference>
<feature type="binding site" evidence="23">
    <location>
        <position position="21"/>
    </location>
    <ligand>
        <name>Mn(2+)</name>
        <dbReference type="ChEBI" id="CHEBI:29035"/>
    </ligand>
</feature>
<evidence type="ECO:0000256" key="7">
    <source>
        <dbReference type="ARBA" id="ARBA00022676"/>
    </source>
</evidence>
<keyword evidence="14" id="KW-0472">Membrane</keyword>
<evidence type="ECO:0000256" key="9">
    <source>
        <dbReference type="ARBA" id="ARBA00022692"/>
    </source>
</evidence>
<sequence>MFERLHAVRHYDGYVIFLEEDHYVVEDILHMKKLVETIWKPNEAKGMIAFGSYATQQNYKDPQVAFGPWISSRDNMGMGISRSMWNRIKPCLASFCTFDDYNWDWTLQHIGANCMLPRLEAMQLLKQTRVYHLGQCDGLHHTAANCSVRLLAQKITQTLQGPDAAYLFPSKLKITELHKSGLRGRPNGGWSDLRDRALCMSMATGVWQPDIIEYAPHLTQHSAL</sequence>
<dbReference type="EC" id="2.4.1.143" evidence="5"/>
<evidence type="ECO:0000256" key="14">
    <source>
        <dbReference type="ARBA" id="ARBA00023136"/>
    </source>
</evidence>
<keyword evidence="10 23" id="KW-0479">Metal-binding</keyword>
<proteinExistence type="inferred from homology"/>
<dbReference type="InterPro" id="IPR007754">
    <property type="entry name" value="GlcNAc_II"/>
</dbReference>
<dbReference type="GO" id="GO:0009312">
    <property type="term" value="P:oligosaccharide biosynthetic process"/>
    <property type="evidence" value="ECO:0007669"/>
    <property type="project" value="InterPro"/>
</dbReference>
<evidence type="ECO:0000256" key="16">
    <source>
        <dbReference type="ARBA" id="ARBA00023180"/>
    </source>
</evidence>
<feature type="disulfide bond" evidence="24">
    <location>
        <begin position="96"/>
        <end position="199"/>
    </location>
</feature>
<evidence type="ECO:0000256" key="24">
    <source>
        <dbReference type="PIRSR" id="PIRSR607754-3"/>
    </source>
</evidence>
<organism evidence="25 26">
    <name type="scientific">Fasciola hepatica</name>
    <name type="common">Liver fluke</name>
    <dbReference type="NCBI Taxonomy" id="6192"/>
    <lineage>
        <taxon>Eukaryota</taxon>
        <taxon>Metazoa</taxon>
        <taxon>Spiralia</taxon>
        <taxon>Lophotrochozoa</taxon>
        <taxon>Platyhelminthes</taxon>
        <taxon>Trematoda</taxon>
        <taxon>Digenea</taxon>
        <taxon>Plagiorchiida</taxon>
        <taxon>Echinostomata</taxon>
        <taxon>Echinostomatoidea</taxon>
        <taxon>Fasciolidae</taxon>
        <taxon>Fasciola</taxon>
    </lineage>
</organism>
<evidence type="ECO:0000256" key="18">
    <source>
        <dbReference type="ARBA" id="ARBA00029663"/>
    </source>
</evidence>
<accession>A0A4E0QWD8</accession>
<evidence type="ECO:0000256" key="21">
    <source>
        <dbReference type="ARBA" id="ARBA00032915"/>
    </source>
</evidence>
<keyword evidence="7" id="KW-0328">Glycosyltransferase</keyword>
<keyword evidence="9" id="KW-0812">Transmembrane</keyword>
<comment type="subcellular location">
    <subcellularLocation>
        <location evidence="2">Golgi apparatus membrane</location>
        <topology evidence="2">Single-pass type II membrane protein</topology>
    </subcellularLocation>
</comment>
<dbReference type="Proteomes" id="UP000230066">
    <property type="component" value="Unassembled WGS sequence"/>
</dbReference>
<evidence type="ECO:0000256" key="8">
    <source>
        <dbReference type="ARBA" id="ARBA00022679"/>
    </source>
</evidence>
<protein>
    <recommendedName>
        <fullName evidence="6">Alpha-1,6-mannosyl-glycoprotein 2-beta-N-acetylglucosaminyltransferase</fullName>
        <ecNumber evidence="5">2.4.1.143</ecNumber>
    </recommendedName>
    <alternativeName>
        <fullName evidence="21">Beta-1,2-N-acetylglucosaminyltransferase II</fullName>
    </alternativeName>
    <alternativeName>
        <fullName evidence="20">GlcNAc-T II</fullName>
    </alternativeName>
    <alternativeName>
        <fullName evidence="19">Mannoside acetylglucosaminyltransferase 2</fullName>
    </alternativeName>
    <alternativeName>
        <fullName evidence="18">N-glycosyl-oligosaccharide-glycoprotein N-acetylglucosaminyltransferase II</fullName>
    </alternativeName>
</protein>
<evidence type="ECO:0000256" key="6">
    <source>
        <dbReference type="ARBA" id="ARBA00014817"/>
    </source>
</evidence>
<keyword evidence="26" id="KW-1185">Reference proteome</keyword>
<evidence type="ECO:0000256" key="1">
    <source>
        <dbReference type="ARBA" id="ARBA00001936"/>
    </source>
</evidence>
<gene>
    <name evidence="25" type="ORF">D915_009979</name>
</gene>
<dbReference type="PANTHER" id="PTHR12871">
    <property type="entry name" value="BETA-1,2-N-ACETYLGLUCOSAMINYLTRANSFERASE II"/>
    <property type="match status" value="1"/>
</dbReference>
<evidence type="ECO:0000256" key="22">
    <source>
        <dbReference type="ARBA" id="ARBA00093257"/>
    </source>
</evidence>
<evidence type="ECO:0000256" key="20">
    <source>
        <dbReference type="ARBA" id="ARBA00032552"/>
    </source>
</evidence>
<evidence type="ECO:0000256" key="17">
    <source>
        <dbReference type="ARBA" id="ARBA00023211"/>
    </source>
</evidence>